<protein>
    <submittedName>
        <fullName evidence="1">Unnamed protein product</fullName>
    </submittedName>
</protein>
<evidence type="ECO:0000313" key="2">
    <source>
        <dbReference type="Proteomes" id="UP001165064"/>
    </source>
</evidence>
<name>A0ACB5T705_AMBMO</name>
<proteinExistence type="predicted"/>
<accession>A0ACB5T705</accession>
<sequence length="337" mass="37477">MIAKENNHIIKNEQHQQASQMSQDSSSAQLPDKTYESSRMAYNDTSDSPQDLESCQNCHSRESSNDSQVSELSQQTDDNYGDPDPNFHYDKGHFSIVFGSMIALMPAWGVMSAIGVFQTYVAEHQLEHVSLTTQSWIFSIYSFFAMGGSLIIGPFFDQYGGRNLMIIGGVLMIGGLIGASFSSETYQFILSFGVALGVGSAFVICPNVSVINHYYVKKLGLMQGISEMGGSVGGVLIPLMLRRLFVQVGWGWAMRVLALFSLVCIAIGILLVKDRTQILNRGQPKLPFYKLFFKNFDLEQLKDKTFVGLVLSVVPVEFSLLLTIIWEDSMPYCSSHY</sequence>
<comment type="caution">
    <text evidence="1">The sequence shown here is derived from an EMBL/GenBank/DDBJ whole genome shotgun (WGS) entry which is preliminary data.</text>
</comment>
<keyword evidence="2" id="KW-1185">Reference proteome</keyword>
<organism evidence="1 2">
    <name type="scientific">Ambrosiozyma monospora</name>
    <name type="common">Yeast</name>
    <name type="synonym">Endomycopsis monosporus</name>
    <dbReference type="NCBI Taxonomy" id="43982"/>
    <lineage>
        <taxon>Eukaryota</taxon>
        <taxon>Fungi</taxon>
        <taxon>Dikarya</taxon>
        <taxon>Ascomycota</taxon>
        <taxon>Saccharomycotina</taxon>
        <taxon>Pichiomycetes</taxon>
        <taxon>Pichiales</taxon>
        <taxon>Pichiaceae</taxon>
        <taxon>Ambrosiozyma</taxon>
    </lineage>
</organism>
<dbReference type="EMBL" id="BSXS01004143">
    <property type="protein sequence ID" value="GME82532.1"/>
    <property type="molecule type" value="Genomic_DNA"/>
</dbReference>
<reference evidence="1" key="1">
    <citation type="submission" date="2023-04" db="EMBL/GenBank/DDBJ databases">
        <title>Ambrosiozyma monospora NBRC 10751.</title>
        <authorList>
            <person name="Ichikawa N."/>
            <person name="Sato H."/>
            <person name="Tonouchi N."/>
        </authorList>
    </citation>
    <scope>NUCLEOTIDE SEQUENCE</scope>
    <source>
        <strain evidence="1">NBRC 10751</strain>
    </source>
</reference>
<dbReference type="Proteomes" id="UP001165064">
    <property type="component" value="Unassembled WGS sequence"/>
</dbReference>
<gene>
    <name evidence="1" type="ORF">Amon02_000557900</name>
</gene>
<evidence type="ECO:0000313" key="1">
    <source>
        <dbReference type="EMBL" id="GME82532.1"/>
    </source>
</evidence>